<dbReference type="EMBL" id="QOGZ01000063">
    <property type="protein sequence ID" value="RDA31645.1"/>
    <property type="molecule type" value="Genomic_DNA"/>
</dbReference>
<evidence type="ECO:0000313" key="2">
    <source>
        <dbReference type="Proteomes" id="UP000253687"/>
    </source>
</evidence>
<name>A0A2U9LQE1_ECOLX</name>
<reference evidence="1 2" key="1">
    <citation type="submission" date="2018-07" db="EMBL/GenBank/DDBJ databases">
        <title>Whole Genome Sequence Analysis of Avian Pathogenic E. coli - An Australian Perspective.</title>
        <authorList>
            <person name="Cummins M.L."/>
            <person name="Reid C.J."/>
            <person name="Roy Chowdhury P."/>
            <person name="Bushell R."/>
            <person name="Esbert N."/>
            <person name="Tivendale K.A."/>
            <person name="Noormohammadi A.H."/>
            <person name="Islam S."/>
            <person name="Marenda M.S."/>
            <person name="Browning G.F."/>
            <person name="Markham P.F."/>
            <person name="Djordjevic S.P."/>
        </authorList>
    </citation>
    <scope>NUCLEOTIDE SEQUENCE [LARGE SCALE GENOMIC DNA]</scope>
    <source>
        <strain evidence="1 2">AVC211</strain>
    </source>
</reference>
<protein>
    <submittedName>
        <fullName evidence="1">Positive regulator for repZ translation</fullName>
    </submittedName>
</protein>
<dbReference type="Proteomes" id="UP000253687">
    <property type="component" value="Unassembled WGS sequence"/>
</dbReference>
<comment type="caution">
    <text evidence="1">The sequence shown here is derived from an EMBL/GenBank/DDBJ whole genome shotgun (WGS) entry which is preliminary data.</text>
</comment>
<accession>A0A2U9LQE1</accession>
<organism evidence="1 2">
    <name type="scientific">Escherichia coli</name>
    <dbReference type="NCBI Taxonomy" id="562"/>
    <lineage>
        <taxon>Bacteria</taxon>
        <taxon>Pseudomonadati</taxon>
        <taxon>Pseudomonadota</taxon>
        <taxon>Gammaproteobacteria</taxon>
        <taxon>Enterobacterales</taxon>
        <taxon>Enterobacteriaceae</taxon>
        <taxon>Escherichia</taxon>
    </lineage>
</organism>
<sequence>MKPYQRFNPVMCVNPDARHNRSAISDSLWRP</sequence>
<gene>
    <name evidence="1" type="ORF">DTL43_25560</name>
</gene>
<proteinExistence type="predicted"/>
<evidence type="ECO:0000313" key="1">
    <source>
        <dbReference type="EMBL" id="RDA31645.1"/>
    </source>
</evidence>
<dbReference type="AlphaFoldDB" id="A0A2U9LQE1"/>